<sequence length="90" mass="10371">MSPVFYCLPISLLLLAIYARIYHKELMVLLGISSKKTVHKFYWTVLIFAITGVFLFYKGTKLVCIIWLIALLLFIGILSFLIFNLLLKKG</sequence>
<evidence type="ECO:0000256" key="1">
    <source>
        <dbReference type="SAM" id="Phobius"/>
    </source>
</evidence>
<feature type="transmembrane region" description="Helical" evidence="1">
    <location>
        <begin position="64"/>
        <end position="87"/>
    </location>
</feature>
<organism evidence="2 3">
    <name type="scientific">Facklamia hominis CCUG 36813</name>
    <dbReference type="NCBI Taxonomy" id="883111"/>
    <lineage>
        <taxon>Bacteria</taxon>
        <taxon>Bacillati</taxon>
        <taxon>Bacillota</taxon>
        <taxon>Bacilli</taxon>
        <taxon>Lactobacillales</taxon>
        <taxon>Aerococcaceae</taxon>
        <taxon>Facklamia</taxon>
    </lineage>
</organism>
<comment type="caution">
    <text evidence="2">The sequence shown here is derived from an EMBL/GenBank/DDBJ whole genome shotgun (WGS) entry which is preliminary data.</text>
</comment>
<reference evidence="2 3" key="1">
    <citation type="submission" date="2012-07" db="EMBL/GenBank/DDBJ databases">
        <title>The Genome Sequence of Facklamia hominis CCUG 36813.</title>
        <authorList>
            <consortium name="The Broad Institute Genome Sequencing Platform"/>
            <person name="Earl A."/>
            <person name="Ward D."/>
            <person name="Feldgarden M."/>
            <person name="Gevers D."/>
            <person name="Huys G."/>
            <person name="Walker B."/>
            <person name="Young S.K."/>
            <person name="Zeng Q."/>
            <person name="Gargeya S."/>
            <person name="Fitzgerald M."/>
            <person name="Haas B."/>
            <person name="Abouelleil A."/>
            <person name="Alvarado L."/>
            <person name="Arachchi H.M."/>
            <person name="Berlin A.M."/>
            <person name="Chapman S.B."/>
            <person name="Goldberg J."/>
            <person name="Griggs A."/>
            <person name="Gujja S."/>
            <person name="Hansen M."/>
            <person name="Howarth C."/>
            <person name="Imamovic A."/>
            <person name="Larimer J."/>
            <person name="McCowen C."/>
            <person name="Montmayeur A."/>
            <person name="Murphy C."/>
            <person name="Neiman D."/>
            <person name="Pearson M."/>
            <person name="Priest M."/>
            <person name="Roberts A."/>
            <person name="Saif S."/>
            <person name="Shea T."/>
            <person name="Sisk P."/>
            <person name="Sykes S."/>
            <person name="Wortman J."/>
            <person name="Nusbaum C."/>
            <person name="Birren B."/>
        </authorList>
    </citation>
    <scope>NUCLEOTIDE SEQUENCE [LARGE SCALE GENOMIC DNA]</scope>
    <source>
        <strain evidence="2 3">CCUG 36813</strain>
    </source>
</reference>
<gene>
    <name evidence="2" type="ORF">HMPREF9706_00106</name>
</gene>
<proteinExistence type="predicted"/>
<dbReference type="Proteomes" id="UP000004465">
    <property type="component" value="Unassembled WGS sequence"/>
</dbReference>
<protein>
    <submittedName>
        <fullName evidence="2">Uncharacterized protein</fullName>
    </submittedName>
</protein>
<name>K1M179_9LACT</name>
<feature type="transmembrane region" description="Helical" evidence="1">
    <location>
        <begin position="38"/>
        <end position="57"/>
    </location>
</feature>
<keyword evidence="3" id="KW-1185">Reference proteome</keyword>
<dbReference type="EMBL" id="AGZD01000001">
    <property type="protein sequence ID" value="EKB56123.1"/>
    <property type="molecule type" value="Genomic_DNA"/>
</dbReference>
<keyword evidence="1" id="KW-0472">Membrane</keyword>
<evidence type="ECO:0000313" key="2">
    <source>
        <dbReference type="EMBL" id="EKB56123.1"/>
    </source>
</evidence>
<evidence type="ECO:0000313" key="3">
    <source>
        <dbReference type="Proteomes" id="UP000004465"/>
    </source>
</evidence>
<keyword evidence="1" id="KW-0812">Transmembrane</keyword>
<accession>K1M179</accession>
<keyword evidence="1" id="KW-1133">Transmembrane helix</keyword>
<dbReference type="AlphaFoldDB" id="K1M179"/>
<dbReference type="HOGENOM" id="CLU_2436412_0_0_9"/>